<reference evidence="1 2" key="1">
    <citation type="journal article" date="2022" name="Nat. Genet.">
        <title>Improved pea reference genome and pan-genome highlight genomic features and evolutionary characteristics.</title>
        <authorList>
            <person name="Yang T."/>
            <person name="Liu R."/>
            <person name="Luo Y."/>
            <person name="Hu S."/>
            <person name="Wang D."/>
            <person name="Wang C."/>
            <person name="Pandey M.K."/>
            <person name="Ge S."/>
            <person name="Xu Q."/>
            <person name="Li N."/>
            <person name="Li G."/>
            <person name="Huang Y."/>
            <person name="Saxena R.K."/>
            <person name="Ji Y."/>
            <person name="Li M."/>
            <person name="Yan X."/>
            <person name="He Y."/>
            <person name="Liu Y."/>
            <person name="Wang X."/>
            <person name="Xiang C."/>
            <person name="Varshney R.K."/>
            <person name="Ding H."/>
            <person name="Gao S."/>
            <person name="Zong X."/>
        </authorList>
    </citation>
    <scope>NUCLEOTIDE SEQUENCE [LARGE SCALE GENOMIC DNA]</scope>
    <source>
        <strain evidence="1 2">cv. Zhongwan 6</strain>
    </source>
</reference>
<gene>
    <name evidence="1" type="ORF">KIW84_054425</name>
</gene>
<proteinExistence type="predicted"/>
<comment type="caution">
    <text evidence="1">The sequence shown here is derived from an EMBL/GenBank/DDBJ whole genome shotgun (WGS) entry which is preliminary data.</text>
</comment>
<dbReference type="AlphaFoldDB" id="A0A9D5AEH3"/>
<name>A0A9D5AEH3_PEA</name>
<organism evidence="1 2">
    <name type="scientific">Pisum sativum</name>
    <name type="common">Garden pea</name>
    <name type="synonym">Lathyrus oleraceus</name>
    <dbReference type="NCBI Taxonomy" id="3888"/>
    <lineage>
        <taxon>Eukaryota</taxon>
        <taxon>Viridiplantae</taxon>
        <taxon>Streptophyta</taxon>
        <taxon>Embryophyta</taxon>
        <taxon>Tracheophyta</taxon>
        <taxon>Spermatophyta</taxon>
        <taxon>Magnoliopsida</taxon>
        <taxon>eudicotyledons</taxon>
        <taxon>Gunneridae</taxon>
        <taxon>Pentapetalae</taxon>
        <taxon>rosids</taxon>
        <taxon>fabids</taxon>
        <taxon>Fabales</taxon>
        <taxon>Fabaceae</taxon>
        <taxon>Papilionoideae</taxon>
        <taxon>50 kb inversion clade</taxon>
        <taxon>NPAAA clade</taxon>
        <taxon>Hologalegina</taxon>
        <taxon>IRL clade</taxon>
        <taxon>Fabeae</taxon>
        <taxon>Lathyrus</taxon>
    </lineage>
</organism>
<protein>
    <submittedName>
        <fullName evidence="1">Uncharacterized protein</fullName>
    </submittedName>
</protein>
<keyword evidence="2" id="KW-1185">Reference proteome</keyword>
<dbReference type="Proteomes" id="UP001058974">
    <property type="component" value="Chromosome 5"/>
</dbReference>
<dbReference type="Gramene" id="Psat05G0442500-T1">
    <property type="protein sequence ID" value="KAI5408577.1"/>
    <property type="gene ID" value="KIW84_054425"/>
</dbReference>
<sequence>MVDRIHEYVGLNHILKKELLRLSHMGLLKNVVEAKEGDALWVNVTYDEPQDFDANELPNEKAQKFCQLLKERNIPLFEGSSDSRLSMCVRLLAAKSNWNVSNQCLEFFEKKMLDATHGKENMPTSYYDAKRMVLKLGLEVKKIDC</sequence>
<accession>A0A9D5AEH3</accession>
<evidence type="ECO:0000313" key="1">
    <source>
        <dbReference type="EMBL" id="KAI5408577.1"/>
    </source>
</evidence>
<evidence type="ECO:0000313" key="2">
    <source>
        <dbReference type="Proteomes" id="UP001058974"/>
    </source>
</evidence>
<dbReference type="EMBL" id="JAMSHJ010000005">
    <property type="protein sequence ID" value="KAI5408577.1"/>
    <property type="molecule type" value="Genomic_DNA"/>
</dbReference>